<evidence type="ECO:0000313" key="1">
    <source>
        <dbReference type="EMBL" id="EHO16218.1"/>
    </source>
</evidence>
<evidence type="ECO:0000313" key="2">
    <source>
        <dbReference type="Proteomes" id="UP000018466"/>
    </source>
</evidence>
<comment type="caution">
    <text evidence="1">The sequence shown here is derived from an EMBL/GenBank/DDBJ whole genome shotgun (WGS) entry which is preliminary data.</text>
</comment>
<keyword evidence="2" id="KW-1185">Reference proteome</keyword>
<organism evidence="1 2">
    <name type="scientific">Stomatobaculum longum</name>
    <dbReference type="NCBI Taxonomy" id="796942"/>
    <lineage>
        <taxon>Bacteria</taxon>
        <taxon>Bacillati</taxon>
        <taxon>Bacillota</taxon>
        <taxon>Clostridia</taxon>
        <taxon>Lachnospirales</taxon>
        <taxon>Lachnospiraceae</taxon>
        <taxon>Stomatobaculum</taxon>
    </lineage>
</organism>
<dbReference type="Proteomes" id="UP000018466">
    <property type="component" value="Unassembled WGS sequence"/>
</dbReference>
<proteinExistence type="predicted"/>
<protein>
    <submittedName>
        <fullName evidence="1">Uncharacterized protein</fullName>
    </submittedName>
</protein>
<dbReference type="AlphaFoldDB" id="A0AA36Y459"/>
<sequence length="195" mass="22043">MSDLRINWIDEWEKKDVDLEELRRALESGDSARYSGKAFRDIGGKWKKYAKCGVSNLYLLKETEDDNDGLANAYYAYSITDGVIADEDLEQVRAVCAENLSTSEMRAVCSFCKPNEWWDTNPSYHTKLAEKGETDSLYSFLIAKLFPAGILLTSRSVKKKESQRLACSAIAWGLKEGGLFKKGAYMSYTIDNELL</sequence>
<dbReference type="EMBL" id="AGEL01000010">
    <property type="protein sequence ID" value="EHO16218.1"/>
    <property type="molecule type" value="Genomic_DNA"/>
</dbReference>
<dbReference type="RefSeq" id="WP_009533371.1">
    <property type="nucleotide sequence ID" value="NZ_JH590863.1"/>
</dbReference>
<dbReference type="GeneID" id="86941272"/>
<gene>
    <name evidence="1" type="ORF">HMPREF9623_01539</name>
</gene>
<name>A0AA36Y459_9FIRM</name>
<reference evidence="1 2" key="1">
    <citation type="submission" date="2011-10" db="EMBL/GenBank/DDBJ databases">
        <title>The Genome Sequence of Lachnospiraceae bacterium ACC2.</title>
        <authorList>
            <consortium name="The Broad Institute Genome Sequencing Platform"/>
            <person name="Earl A."/>
            <person name="Ward D."/>
            <person name="Feldgarden M."/>
            <person name="Gevers D."/>
            <person name="Sizova M."/>
            <person name="Hazen A."/>
            <person name="Epstein S."/>
            <person name="Young S.K."/>
            <person name="Zeng Q."/>
            <person name="Gargeya S."/>
            <person name="Fitzgerald M."/>
            <person name="Haas B."/>
            <person name="Abouelleil A."/>
            <person name="Alvarado L."/>
            <person name="Arachchi H.M."/>
            <person name="Berlin A."/>
            <person name="Brown A."/>
            <person name="Chapman S.B."/>
            <person name="Chen Z."/>
            <person name="Dunbar C."/>
            <person name="Freedman E."/>
            <person name="Gearin G."/>
            <person name="Goldberg J."/>
            <person name="Griggs A."/>
            <person name="Gujja S."/>
            <person name="Heiman D."/>
            <person name="Howarth C."/>
            <person name="Larson L."/>
            <person name="Lui A."/>
            <person name="MacDonald P.J.P."/>
            <person name="Montmayeur A."/>
            <person name="Murphy C."/>
            <person name="Neiman D."/>
            <person name="Pearson M."/>
            <person name="Priest M."/>
            <person name="Roberts A."/>
            <person name="Saif S."/>
            <person name="Shea T."/>
            <person name="Shenoy N."/>
            <person name="Sisk P."/>
            <person name="Stolte C."/>
            <person name="Sykes S."/>
            <person name="Wortman J."/>
            <person name="Nusbaum C."/>
            <person name="Birren B."/>
        </authorList>
    </citation>
    <scope>NUCLEOTIDE SEQUENCE [LARGE SCALE GENOMIC DNA]</scope>
    <source>
        <strain evidence="1 2">ACC2</strain>
    </source>
</reference>
<accession>A0AA36Y459</accession>